<name>A0A846ZRU0_9GAMM</name>
<dbReference type="EMBL" id="JAAZQD010000010">
    <property type="protein sequence ID" value="NKZ40248.1"/>
    <property type="molecule type" value="Genomic_DNA"/>
</dbReference>
<dbReference type="Pfam" id="PF20712">
    <property type="entry name" value="CyanoTRADDas_TM"/>
    <property type="match status" value="1"/>
</dbReference>
<evidence type="ECO:0000259" key="2">
    <source>
        <dbReference type="Pfam" id="PF20712"/>
    </source>
</evidence>
<keyword evidence="4" id="KW-1185">Reference proteome</keyword>
<keyword evidence="1" id="KW-1133">Transmembrane helix</keyword>
<organism evidence="3 4">
    <name type="scientific">Oleiagrimonas citrea</name>
    <dbReference type="NCBI Taxonomy" id="1665687"/>
    <lineage>
        <taxon>Bacteria</taxon>
        <taxon>Pseudomonadati</taxon>
        <taxon>Pseudomonadota</taxon>
        <taxon>Gammaproteobacteria</taxon>
        <taxon>Lysobacterales</taxon>
        <taxon>Rhodanobacteraceae</taxon>
        <taxon>Oleiagrimonas</taxon>
    </lineage>
</organism>
<dbReference type="AlphaFoldDB" id="A0A846ZRU0"/>
<feature type="transmembrane region" description="Helical" evidence="1">
    <location>
        <begin position="53"/>
        <end position="76"/>
    </location>
</feature>
<keyword evidence="1" id="KW-0812">Transmembrane</keyword>
<evidence type="ECO:0000313" key="4">
    <source>
        <dbReference type="Proteomes" id="UP000541636"/>
    </source>
</evidence>
<protein>
    <recommendedName>
        <fullName evidence="2">Cyanobacterial TRADD-N associated 2 transmembrane domain-containing protein</fullName>
    </recommendedName>
</protein>
<feature type="domain" description="Cyanobacterial TRADD-N associated 2 transmembrane" evidence="2">
    <location>
        <begin position="17"/>
        <end position="83"/>
    </location>
</feature>
<gene>
    <name evidence="3" type="ORF">HF690_14915</name>
</gene>
<dbReference type="InterPro" id="IPR048567">
    <property type="entry name" value="CyanoTRADDas_TM"/>
</dbReference>
<reference evidence="3 4" key="1">
    <citation type="journal article" date="2017" name="Int. J. Syst. Evol. Microbiol.">
        <title>Oleiagrimonas citrea sp. nov., a marine bacterium isolated from tidal flat sediment and emended description of the genus Oleiagrimonas Fang et al. 2015 and Oleiagrimonas soli.</title>
        <authorList>
            <person name="Yang S.H."/>
            <person name="Seo H.S."/>
            <person name="Seong C.N."/>
            <person name="Kwon K.K."/>
        </authorList>
    </citation>
    <scope>NUCLEOTIDE SEQUENCE [LARGE SCALE GENOMIC DNA]</scope>
    <source>
        <strain evidence="3 4">MEBiC09124</strain>
    </source>
</reference>
<dbReference type="Proteomes" id="UP000541636">
    <property type="component" value="Unassembled WGS sequence"/>
</dbReference>
<keyword evidence="1" id="KW-0472">Membrane</keyword>
<feature type="transmembrane region" description="Helical" evidence="1">
    <location>
        <begin position="21"/>
        <end position="47"/>
    </location>
</feature>
<dbReference type="RefSeq" id="WP_168610009.1">
    <property type="nucleotide sequence ID" value="NZ_JAAZQD010000010.1"/>
</dbReference>
<proteinExistence type="predicted"/>
<evidence type="ECO:0000256" key="1">
    <source>
        <dbReference type="SAM" id="Phobius"/>
    </source>
</evidence>
<comment type="caution">
    <text evidence="3">The sequence shown here is derived from an EMBL/GenBank/DDBJ whole genome shotgun (WGS) entry which is preliminary data.</text>
</comment>
<evidence type="ECO:0000313" key="3">
    <source>
        <dbReference type="EMBL" id="NKZ40248.1"/>
    </source>
</evidence>
<sequence length="150" mass="16378">MDAKQTAAYIEAYYKTNQSHVAWSFWASLSALVVGLVVLVVGVVLAFRGSAPAVSITTTAAGVLTQFISAGFFYLYNKNLRQLNVFYQKLVQHQDLLFAFGLTGHIKEEDRADVIKGLIGALLSRSAPSVELTPELVKAMAESRAADRRP</sequence>
<accession>A0A846ZRU0</accession>